<sequence>MYAVASYQRRHTSKASLTSQKSHPAKPDAINFHIARVTGQELPPQHPTRYPAQPARPNKQSSDQVDINHDPINTKDDQHCNIAPVSQNSKRRKKAIETYVTYHIGQKPFYHSVCQVFKETKFSTRAIVKLANQSSTFTCYKGLCIITDRNNGAIIAIIKFTPFDSMSQDELEELKEVLKYLVEEKIYCNPVTLNAAMKGGYMGVIGWRAAFMTLEYYGMY</sequence>
<gene>
    <name evidence="3" type="ORF">MELLADRAFT_61042</name>
</gene>
<proteinExistence type="predicted"/>
<dbReference type="InterPro" id="IPR046798">
    <property type="entry name" value="2OG-FeII_Oxy_6"/>
</dbReference>
<keyword evidence="4" id="KW-1185">Reference proteome</keyword>
<dbReference type="VEuPathDB" id="FungiDB:MELLADRAFT_61042"/>
<evidence type="ECO:0000256" key="1">
    <source>
        <dbReference type="SAM" id="MobiDB-lite"/>
    </source>
</evidence>
<dbReference type="GeneID" id="18929658"/>
<feature type="region of interest" description="Disordered" evidence="1">
    <location>
        <begin position="1"/>
        <end position="26"/>
    </location>
</feature>
<name>F4RDD3_MELLP</name>
<dbReference type="HOGENOM" id="CLU_1256273_0_0_1"/>
<feature type="domain" description="Tet-like 2OG-Fe(II) oxygenase" evidence="2">
    <location>
        <begin position="168"/>
        <end position="220"/>
    </location>
</feature>
<protein>
    <recommendedName>
        <fullName evidence="2">Tet-like 2OG-Fe(II) oxygenase domain-containing protein</fullName>
    </recommendedName>
</protein>
<evidence type="ECO:0000259" key="2">
    <source>
        <dbReference type="Pfam" id="PF20515"/>
    </source>
</evidence>
<feature type="region of interest" description="Disordered" evidence="1">
    <location>
        <begin position="41"/>
        <end position="64"/>
    </location>
</feature>
<evidence type="ECO:0000313" key="4">
    <source>
        <dbReference type="Proteomes" id="UP000001072"/>
    </source>
</evidence>
<dbReference type="RefSeq" id="XP_007407109.1">
    <property type="nucleotide sequence ID" value="XM_007407047.1"/>
</dbReference>
<dbReference type="AlphaFoldDB" id="F4RDD3"/>
<dbReference type="Pfam" id="PF20515">
    <property type="entry name" value="2OG-FeII_Oxy_6"/>
    <property type="match status" value="1"/>
</dbReference>
<dbReference type="EMBL" id="GL883097">
    <property type="protein sequence ID" value="EGG09382.1"/>
    <property type="molecule type" value="Genomic_DNA"/>
</dbReference>
<reference evidence="4" key="1">
    <citation type="journal article" date="2011" name="Proc. Natl. Acad. Sci. U.S.A.">
        <title>Obligate biotrophy features unraveled by the genomic analysis of rust fungi.</title>
        <authorList>
            <person name="Duplessis S."/>
            <person name="Cuomo C.A."/>
            <person name="Lin Y.-C."/>
            <person name="Aerts A."/>
            <person name="Tisserant E."/>
            <person name="Veneault-Fourrey C."/>
            <person name="Joly D.L."/>
            <person name="Hacquard S."/>
            <person name="Amselem J."/>
            <person name="Cantarel B.L."/>
            <person name="Chiu R."/>
            <person name="Coutinho P.M."/>
            <person name="Feau N."/>
            <person name="Field M."/>
            <person name="Frey P."/>
            <person name="Gelhaye E."/>
            <person name="Goldberg J."/>
            <person name="Grabherr M.G."/>
            <person name="Kodira C.D."/>
            <person name="Kohler A."/>
            <person name="Kuees U."/>
            <person name="Lindquist E.A."/>
            <person name="Lucas S.M."/>
            <person name="Mago R."/>
            <person name="Mauceli E."/>
            <person name="Morin E."/>
            <person name="Murat C."/>
            <person name="Pangilinan J.L."/>
            <person name="Park R."/>
            <person name="Pearson M."/>
            <person name="Quesneville H."/>
            <person name="Rouhier N."/>
            <person name="Sakthikumar S."/>
            <person name="Salamov A.A."/>
            <person name="Schmutz J."/>
            <person name="Selles B."/>
            <person name="Shapiro H."/>
            <person name="Tanguay P."/>
            <person name="Tuskan G.A."/>
            <person name="Henrissat B."/>
            <person name="Van de Peer Y."/>
            <person name="Rouze P."/>
            <person name="Ellis J.G."/>
            <person name="Dodds P.N."/>
            <person name="Schein J.E."/>
            <person name="Zhong S."/>
            <person name="Hamelin R.C."/>
            <person name="Grigoriev I.V."/>
            <person name="Szabo L.J."/>
            <person name="Martin F."/>
        </authorList>
    </citation>
    <scope>NUCLEOTIDE SEQUENCE [LARGE SCALE GENOMIC DNA]</scope>
    <source>
        <strain evidence="4">98AG31 / pathotype 3-4-7</strain>
    </source>
</reference>
<dbReference type="Proteomes" id="UP000001072">
    <property type="component" value="Unassembled WGS sequence"/>
</dbReference>
<accession>F4RDD3</accession>
<organism evidence="4">
    <name type="scientific">Melampsora larici-populina (strain 98AG31 / pathotype 3-4-7)</name>
    <name type="common">Poplar leaf rust fungus</name>
    <dbReference type="NCBI Taxonomy" id="747676"/>
    <lineage>
        <taxon>Eukaryota</taxon>
        <taxon>Fungi</taxon>
        <taxon>Dikarya</taxon>
        <taxon>Basidiomycota</taxon>
        <taxon>Pucciniomycotina</taxon>
        <taxon>Pucciniomycetes</taxon>
        <taxon>Pucciniales</taxon>
        <taxon>Melampsoraceae</taxon>
        <taxon>Melampsora</taxon>
    </lineage>
</organism>
<dbReference type="InParanoid" id="F4RDD3"/>
<evidence type="ECO:0000313" key="3">
    <source>
        <dbReference type="EMBL" id="EGG09382.1"/>
    </source>
</evidence>
<dbReference type="KEGG" id="mlr:MELLADRAFT_61042"/>